<sequence length="128" mass="13644">MLHRTLPGTPRAIEDARTWIKKALSTRQRPQISVADAVHVGAQLVATAVRHTPKGGVVEINLIPARNGGLVIEVKDPNSPAAPHVGCWAKISCMVRGFGTSTSMEGGHIAWCELPEAITSGPTRRPDP</sequence>
<dbReference type="AlphaFoldDB" id="A0A4R5FW84"/>
<keyword evidence="2" id="KW-1185">Reference proteome</keyword>
<dbReference type="Gene3D" id="3.30.565.10">
    <property type="entry name" value="Histidine kinase-like ATPase, C-terminal domain"/>
    <property type="match status" value="1"/>
</dbReference>
<dbReference type="RefSeq" id="WP_132628279.1">
    <property type="nucleotide sequence ID" value="NZ_SMLD01000006.1"/>
</dbReference>
<name>A0A4R5FW84_9ACTN</name>
<evidence type="ECO:0000313" key="1">
    <source>
        <dbReference type="EMBL" id="TDE59070.1"/>
    </source>
</evidence>
<comment type="caution">
    <text evidence="1">The sequence shown here is derived from an EMBL/GenBank/DDBJ whole genome shotgun (WGS) entry which is preliminary data.</text>
</comment>
<gene>
    <name evidence="1" type="ORF">E1295_03980</name>
</gene>
<evidence type="ECO:0008006" key="3">
    <source>
        <dbReference type="Google" id="ProtNLM"/>
    </source>
</evidence>
<evidence type="ECO:0000313" key="2">
    <source>
        <dbReference type="Proteomes" id="UP000295136"/>
    </source>
</evidence>
<protein>
    <recommendedName>
        <fullName evidence="3">ATP-binding protein</fullName>
    </recommendedName>
</protein>
<dbReference type="EMBL" id="SMLD01000006">
    <property type="protein sequence ID" value="TDE59070.1"/>
    <property type="molecule type" value="Genomic_DNA"/>
</dbReference>
<reference evidence="1 2" key="1">
    <citation type="submission" date="2019-03" db="EMBL/GenBank/DDBJ databases">
        <title>Draft genome sequences of novel Actinobacteria.</title>
        <authorList>
            <person name="Sahin N."/>
            <person name="Ay H."/>
            <person name="Saygin H."/>
        </authorList>
    </citation>
    <scope>NUCLEOTIDE SEQUENCE [LARGE SCALE GENOMIC DNA]</scope>
    <source>
        <strain evidence="1 2">6K102</strain>
    </source>
</reference>
<accession>A0A4R5FW84</accession>
<dbReference type="InterPro" id="IPR036890">
    <property type="entry name" value="HATPase_C_sf"/>
</dbReference>
<proteinExistence type="predicted"/>
<dbReference type="Proteomes" id="UP000295136">
    <property type="component" value="Unassembled WGS sequence"/>
</dbReference>
<organism evidence="1 2">
    <name type="scientific">Nonomuraea mesophila</name>
    <dbReference type="NCBI Taxonomy" id="2530382"/>
    <lineage>
        <taxon>Bacteria</taxon>
        <taxon>Bacillati</taxon>
        <taxon>Actinomycetota</taxon>
        <taxon>Actinomycetes</taxon>
        <taxon>Streptosporangiales</taxon>
        <taxon>Streptosporangiaceae</taxon>
        <taxon>Nonomuraea</taxon>
    </lineage>
</organism>